<name>A0ABT1JQL3_9ACTN</name>
<keyword evidence="3" id="KW-1185">Reference proteome</keyword>
<evidence type="ECO:0000313" key="3">
    <source>
        <dbReference type="Proteomes" id="UP001320766"/>
    </source>
</evidence>
<dbReference type="EMBL" id="JAMZEC010000001">
    <property type="protein sequence ID" value="MCP2344023.1"/>
    <property type="molecule type" value="Genomic_DNA"/>
</dbReference>
<gene>
    <name evidence="2" type="ORF">HD595_000145</name>
</gene>
<protein>
    <submittedName>
        <fullName evidence="2">Uncharacterized protein</fullName>
    </submittedName>
</protein>
<reference evidence="2 3" key="1">
    <citation type="submission" date="2022-06" db="EMBL/GenBank/DDBJ databases">
        <title>Sequencing the genomes of 1000 actinobacteria strains.</title>
        <authorList>
            <person name="Klenk H.-P."/>
        </authorList>
    </citation>
    <scope>NUCLEOTIDE SEQUENCE [LARGE SCALE GENOMIC DNA]</scope>
    <source>
        <strain evidence="2 3">DSM 44170</strain>
    </source>
</reference>
<proteinExistence type="predicted"/>
<comment type="caution">
    <text evidence="2">The sequence shown here is derived from an EMBL/GenBank/DDBJ whole genome shotgun (WGS) entry which is preliminary data.</text>
</comment>
<feature type="region of interest" description="Disordered" evidence="1">
    <location>
        <begin position="89"/>
        <end position="156"/>
    </location>
</feature>
<sequence>MRQRNTDRLRCCCWQISSALQRCRSAVMMDLGFVGPSRPAQDYRFLKAADGDTPTIEMSIGMVSLDTPESEYVGNPPTAQAALERAKPRLQDGTYDALPQGLRDYLRPGRRPAAPDRRQAGRRSPQEHGHHPAGAAGRLAAQDGGHRHGRGGGEERPAARLHRPLFLPHAVRPAAASGPPRSQDVQPRHGRARLGGHLHHLPVHPAPCRPELAAGRGRAGLAAAARRVGPVRAGSAAGLRVPGLHQTRHPVTSTTPPRRSRAPSSGGAWTCAP</sequence>
<organism evidence="2 3">
    <name type="scientific">Nonomuraea roseoviolacea subsp. carminata</name>
    <dbReference type="NCBI Taxonomy" id="160689"/>
    <lineage>
        <taxon>Bacteria</taxon>
        <taxon>Bacillati</taxon>
        <taxon>Actinomycetota</taxon>
        <taxon>Actinomycetes</taxon>
        <taxon>Streptosporangiales</taxon>
        <taxon>Streptosporangiaceae</taxon>
        <taxon>Nonomuraea</taxon>
    </lineage>
</organism>
<evidence type="ECO:0000313" key="2">
    <source>
        <dbReference type="EMBL" id="MCP2344023.1"/>
    </source>
</evidence>
<feature type="region of interest" description="Disordered" evidence="1">
    <location>
        <begin position="243"/>
        <end position="273"/>
    </location>
</feature>
<dbReference type="Proteomes" id="UP001320766">
    <property type="component" value="Unassembled WGS sequence"/>
</dbReference>
<accession>A0ABT1JQL3</accession>
<evidence type="ECO:0000256" key="1">
    <source>
        <dbReference type="SAM" id="MobiDB-lite"/>
    </source>
</evidence>
<feature type="compositionally biased region" description="Basic and acidic residues" evidence="1">
    <location>
        <begin position="113"/>
        <end position="130"/>
    </location>
</feature>